<evidence type="ECO:0000313" key="3">
    <source>
        <dbReference type="EnsemblPlants" id="ONIVA04G19370.1"/>
    </source>
</evidence>
<dbReference type="AlphaFoldDB" id="A0A0E0H405"/>
<evidence type="ECO:0000256" key="2">
    <source>
        <dbReference type="SAM" id="SignalP"/>
    </source>
</evidence>
<reference evidence="3" key="1">
    <citation type="submission" date="2015-04" db="UniProtKB">
        <authorList>
            <consortium name="EnsemblPlants"/>
        </authorList>
    </citation>
    <scope>IDENTIFICATION</scope>
    <source>
        <strain evidence="3">SL10</strain>
    </source>
</reference>
<proteinExistence type="predicted"/>
<name>A0A0E0H405_ORYNI</name>
<feature type="compositionally biased region" description="Basic and acidic residues" evidence="1">
    <location>
        <begin position="207"/>
        <end position="226"/>
    </location>
</feature>
<dbReference type="OMA" id="PHRCRVA"/>
<evidence type="ECO:0008006" key="5">
    <source>
        <dbReference type="Google" id="ProtNLM"/>
    </source>
</evidence>
<evidence type="ECO:0000256" key="1">
    <source>
        <dbReference type="SAM" id="MobiDB-lite"/>
    </source>
</evidence>
<dbReference type="SUPFAM" id="SSF49870">
    <property type="entry name" value="Osmotin, thaumatin-like protein"/>
    <property type="match status" value="1"/>
</dbReference>
<organism evidence="3">
    <name type="scientific">Oryza nivara</name>
    <name type="common">Indian wild rice</name>
    <name type="synonym">Oryza sativa f. spontanea</name>
    <dbReference type="NCBI Taxonomy" id="4536"/>
    <lineage>
        <taxon>Eukaryota</taxon>
        <taxon>Viridiplantae</taxon>
        <taxon>Streptophyta</taxon>
        <taxon>Embryophyta</taxon>
        <taxon>Tracheophyta</taxon>
        <taxon>Spermatophyta</taxon>
        <taxon>Magnoliopsida</taxon>
        <taxon>Liliopsida</taxon>
        <taxon>Poales</taxon>
        <taxon>Poaceae</taxon>
        <taxon>BOP clade</taxon>
        <taxon>Oryzoideae</taxon>
        <taxon>Oryzeae</taxon>
        <taxon>Oryzinae</taxon>
        <taxon>Oryza</taxon>
    </lineage>
</organism>
<accession>A0A0E0H405</accession>
<dbReference type="InterPro" id="IPR037176">
    <property type="entry name" value="Osmotin/thaumatin-like_sf"/>
</dbReference>
<feature type="chain" id="PRO_5002361225" description="Thaumatin-like protein" evidence="2">
    <location>
        <begin position="27"/>
        <end position="226"/>
    </location>
</feature>
<sequence length="226" mass="26395">MEFGRSPALLLLVGFLWSQLQFGAEAAGTTVFTLRNNCTYTVWPTTLSGNTAVGGRRGRRLRAITRRQRLIPSPGWLVRPLMGVHRLCTLRHHVPHLRHGVLRRRRELLPRRRAARHPRRVHLLPRRRTARHPRRVHAGRRRREGLLRREPRGRRPTGESAHCSSPRRTRSAPRRPSPPPTRSFSPHRCRVAPRRPPTPSSSRRLSQRREREMRREKSGKERERGG</sequence>
<feature type="region of interest" description="Disordered" evidence="1">
    <location>
        <begin position="108"/>
        <end position="226"/>
    </location>
</feature>
<keyword evidence="4" id="KW-1185">Reference proteome</keyword>
<keyword evidence="2" id="KW-0732">Signal</keyword>
<evidence type="ECO:0000313" key="4">
    <source>
        <dbReference type="Proteomes" id="UP000006591"/>
    </source>
</evidence>
<dbReference type="Proteomes" id="UP000006591">
    <property type="component" value="Chromosome 4"/>
</dbReference>
<feature type="compositionally biased region" description="Basic residues" evidence="1">
    <location>
        <begin position="108"/>
        <end position="143"/>
    </location>
</feature>
<dbReference type="Gramene" id="ONIVA04G19370.1">
    <property type="protein sequence ID" value="ONIVA04G19370.1"/>
    <property type="gene ID" value="ONIVA04G19370"/>
</dbReference>
<dbReference type="EnsemblPlants" id="ONIVA04G19370.1">
    <property type="protein sequence ID" value="ONIVA04G19370.1"/>
    <property type="gene ID" value="ONIVA04G19370"/>
</dbReference>
<protein>
    <recommendedName>
        <fullName evidence="5">Thaumatin-like protein</fullName>
    </recommendedName>
</protein>
<feature type="signal peptide" evidence="2">
    <location>
        <begin position="1"/>
        <end position="26"/>
    </location>
</feature>
<reference evidence="3" key="2">
    <citation type="submission" date="2018-04" db="EMBL/GenBank/DDBJ databases">
        <title>OnivRS2 (Oryza nivara Reference Sequence Version 2).</title>
        <authorList>
            <person name="Zhang J."/>
            <person name="Kudrna D."/>
            <person name="Lee S."/>
            <person name="Talag J."/>
            <person name="Rajasekar S."/>
            <person name="Welchert J."/>
            <person name="Hsing Y.-I."/>
            <person name="Wing R.A."/>
        </authorList>
    </citation>
    <scope>NUCLEOTIDE SEQUENCE [LARGE SCALE GENOMIC DNA]</scope>
    <source>
        <strain evidence="3">SL10</strain>
    </source>
</reference>
<dbReference type="HOGENOM" id="CLU_1226497_0_0_1"/>